<dbReference type="OrthoDB" id="1822397at2"/>
<comment type="caution">
    <text evidence="2">The sequence shown here is derived from an EMBL/GenBank/DDBJ whole genome shotgun (WGS) entry which is preliminary data.</text>
</comment>
<gene>
    <name evidence="2" type="ORF">CUS_5549</name>
</gene>
<keyword evidence="1" id="KW-0812">Transmembrane</keyword>
<organism evidence="2 3">
    <name type="scientific">Ruminococcus albus 8</name>
    <dbReference type="NCBI Taxonomy" id="246199"/>
    <lineage>
        <taxon>Bacteria</taxon>
        <taxon>Bacillati</taxon>
        <taxon>Bacillota</taxon>
        <taxon>Clostridia</taxon>
        <taxon>Eubacteriales</taxon>
        <taxon>Oscillospiraceae</taxon>
        <taxon>Ruminococcus</taxon>
    </lineage>
</organism>
<protein>
    <submittedName>
        <fullName evidence="2">Uncharacterized protein</fullName>
    </submittedName>
</protein>
<proteinExistence type="predicted"/>
<sequence length="179" mass="19647">MSIEKEVERMFREDAELQKRNLKKRKNARMATIVMLILIAIVALLLAELLGLFDGIGKPENKGGVDKTLISADDDKSVSSSAAVSSSSVSTASSDPTVYENIKVSGSTFLYKGSEITLEEIKDIFSMNKMNREVVALIEDDNATQNTMDELTAVFRDMGRKYKIETAAVIESAAESSVR</sequence>
<dbReference type="AlphaFoldDB" id="E9S933"/>
<reference evidence="2 3" key="1">
    <citation type="submission" date="2011-02" db="EMBL/GenBank/DDBJ databases">
        <authorList>
            <person name="Nelson K.E."/>
            <person name="Sutton G."/>
            <person name="Torralba M."/>
            <person name="Durkin S."/>
            <person name="Harkins D."/>
            <person name="Montgomery R."/>
            <person name="Ziemer C."/>
            <person name="Klaassens E."/>
            <person name="Ocuiv P."/>
            <person name="Morrison M."/>
        </authorList>
    </citation>
    <scope>NUCLEOTIDE SEQUENCE [LARGE SCALE GENOMIC DNA]</scope>
    <source>
        <strain evidence="2 3">8</strain>
    </source>
</reference>
<feature type="transmembrane region" description="Helical" evidence="1">
    <location>
        <begin position="30"/>
        <end position="53"/>
    </location>
</feature>
<dbReference type="EMBL" id="ADKM02000032">
    <property type="protein sequence ID" value="EGC04228.1"/>
    <property type="molecule type" value="Genomic_DNA"/>
</dbReference>
<keyword evidence="1" id="KW-0472">Membrane</keyword>
<keyword evidence="1" id="KW-1133">Transmembrane helix</keyword>
<keyword evidence="3" id="KW-1185">Reference proteome</keyword>
<evidence type="ECO:0000256" key="1">
    <source>
        <dbReference type="SAM" id="Phobius"/>
    </source>
</evidence>
<name>E9S933_RUMAL</name>
<accession>E9S933</accession>
<dbReference type="RefSeq" id="WP_004167435.1">
    <property type="nucleotide sequence ID" value="NZ_ADKM02000032.1"/>
</dbReference>
<evidence type="ECO:0000313" key="3">
    <source>
        <dbReference type="Proteomes" id="UP000004259"/>
    </source>
</evidence>
<evidence type="ECO:0000313" key="2">
    <source>
        <dbReference type="EMBL" id="EGC04228.1"/>
    </source>
</evidence>
<dbReference type="Proteomes" id="UP000004259">
    <property type="component" value="Unassembled WGS sequence"/>
</dbReference>